<proteinExistence type="predicted"/>
<feature type="domain" description="C2H2-type" evidence="2">
    <location>
        <begin position="124"/>
        <end position="149"/>
    </location>
</feature>
<dbReference type="Proteomes" id="UP000235672">
    <property type="component" value="Unassembled WGS sequence"/>
</dbReference>
<organism evidence="3 4">
    <name type="scientific">Hyaloscypha hepaticicola</name>
    <dbReference type="NCBI Taxonomy" id="2082293"/>
    <lineage>
        <taxon>Eukaryota</taxon>
        <taxon>Fungi</taxon>
        <taxon>Dikarya</taxon>
        <taxon>Ascomycota</taxon>
        <taxon>Pezizomycotina</taxon>
        <taxon>Leotiomycetes</taxon>
        <taxon>Helotiales</taxon>
        <taxon>Hyaloscyphaceae</taxon>
        <taxon>Hyaloscypha</taxon>
    </lineage>
</organism>
<evidence type="ECO:0000313" key="4">
    <source>
        <dbReference type="Proteomes" id="UP000235672"/>
    </source>
</evidence>
<keyword evidence="4" id="KW-1185">Reference proteome</keyword>
<feature type="domain" description="C2H2-type" evidence="2">
    <location>
        <begin position="181"/>
        <end position="206"/>
    </location>
</feature>
<feature type="compositionally biased region" description="Polar residues" evidence="1">
    <location>
        <begin position="34"/>
        <end position="44"/>
    </location>
</feature>
<name>A0A2J6PJ01_9HELO</name>
<evidence type="ECO:0000313" key="3">
    <source>
        <dbReference type="EMBL" id="PMD13876.1"/>
    </source>
</evidence>
<feature type="region of interest" description="Disordered" evidence="1">
    <location>
        <begin position="20"/>
        <end position="61"/>
    </location>
</feature>
<sequence>MLYNSPYSSTTMGELVSTPDWLETAPSPAPRTPLQPSSPSNHPPGNQLLPSPAPTTTMRSPGTLSITFFAVNTPGASFRTPLPSSSTPRTPLSTSASPSPFRFWTPELTLNTPISPPLTRARSHICTLCDPTKSLATNGTLQRHINSIHLHRSFKCTRCTRVCSSQAALDRHTHDNLCTAIKCSICRTGYLFANQTALEKHMMTGHLEEYQAAVGLVNMSRSGDKVNLCHPEPEDRDTESEYEDDDMELYGA</sequence>
<feature type="region of interest" description="Disordered" evidence="1">
    <location>
        <begin position="225"/>
        <end position="252"/>
    </location>
</feature>
<dbReference type="SMART" id="SM00355">
    <property type="entry name" value="ZnF_C2H2"/>
    <property type="match status" value="3"/>
</dbReference>
<dbReference type="EMBL" id="KZ613526">
    <property type="protein sequence ID" value="PMD13876.1"/>
    <property type="molecule type" value="Genomic_DNA"/>
</dbReference>
<feature type="domain" description="C2H2-type" evidence="2">
    <location>
        <begin position="154"/>
        <end position="174"/>
    </location>
</feature>
<reference evidence="3 4" key="1">
    <citation type="submission" date="2016-05" db="EMBL/GenBank/DDBJ databases">
        <title>A degradative enzymes factory behind the ericoid mycorrhizal symbiosis.</title>
        <authorList>
            <consortium name="DOE Joint Genome Institute"/>
            <person name="Martino E."/>
            <person name="Morin E."/>
            <person name="Grelet G."/>
            <person name="Kuo A."/>
            <person name="Kohler A."/>
            <person name="Daghino S."/>
            <person name="Barry K."/>
            <person name="Choi C."/>
            <person name="Cichocki N."/>
            <person name="Clum A."/>
            <person name="Copeland A."/>
            <person name="Hainaut M."/>
            <person name="Haridas S."/>
            <person name="Labutti K."/>
            <person name="Lindquist E."/>
            <person name="Lipzen A."/>
            <person name="Khouja H.-R."/>
            <person name="Murat C."/>
            <person name="Ohm R."/>
            <person name="Olson A."/>
            <person name="Spatafora J."/>
            <person name="Veneault-Fourrey C."/>
            <person name="Henrissat B."/>
            <person name="Grigoriev I."/>
            <person name="Martin F."/>
            <person name="Perotto S."/>
        </authorList>
    </citation>
    <scope>NUCLEOTIDE SEQUENCE [LARGE SCALE GENOMIC DNA]</scope>
    <source>
        <strain evidence="3 4">UAMH 7357</strain>
    </source>
</reference>
<feature type="region of interest" description="Disordered" evidence="1">
    <location>
        <begin position="79"/>
        <end position="98"/>
    </location>
</feature>
<feature type="compositionally biased region" description="Acidic residues" evidence="1">
    <location>
        <begin position="234"/>
        <end position="252"/>
    </location>
</feature>
<evidence type="ECO:0000256" key="1">
    <source>
        <dbReference type="SAM" id="MobiDB-lite"/>
    </source>
</evidence>
<gene>
    <name evidence="3" type="ORF">NA56DRAFT_736560</name>
</gene>
<dbReference type="Gene3D" id="3.30.160.60">
    <property type="entry name" value="Classic Zinc Finger"/>
    <property type="match status" value="1"/>
</dbReference>
<accession>A0A2J6PJ01</accession>
<protein>
    <recommendedName>
        <fullName evidence="2">C2H2-type domain-containing protein</fullName>
    </recommendedName>
</protein>
<evidence type="ECO:0000259" key="2">
    <source>
        <dbReference type="SMART" id="SM00355"/>
    </source>
</evidence>
<dbReference type="AlphaFoldDB" id="A0A2J6PJ01"/>
<dbReference type="InterPro" id="IPR013087">
    <property type="entry name" value="Znf_C2H2_type"/>
</dbReference>